<evidence type="ECO:0000313" key="3">
    <source>
        <dbReference type="Proteomes" id="UP000298416"/>
    </source>
</evidence>
<name>A0A8X8ZI32_SALSN</name>
<evidence type="ECO:0000256" key="1">
    <source>
        <dbReference type="SAM" id="MobiDB-lite"/>
    </source>
</evidence>
<sequence length="178" mass="20494">MEDVLRRARNLKRDTRVEVYSNIDNRRNLIIAQRSQGMWLVQLPERNESHKMEKKEIMKRANSENARNDYVKEPYIKGLHKQFSQKGLTNRSTSTRPRPVALKLHPHCHETAANPAEAPRFSKNLSSQSLNADHVSLLALLYLLLAVPLPQKKASARKHLQEAAKEGEGLSMRSKRRL</sequence>
<feature type="region of interest" description="Disordered" evidence="1">
    <location>
        <begin position="158"/>
        <end position="178"/>
    </location>
</feature>
<protein>
    <submittedName>
        <fullName evidence="2">Uncharacterized protein</fullName>
    </submittedName>
</protein>
<organism evidence="2">
    <name type="scientific">Salvia splendens</name>
    <name type="common">Scarlet sage</name>
    <dbReference type="NCBI Taxonomy" id="180675"/>
    <lineage>
        <taxon>Eukaryota</taxon>
        <taxon>Viridiplantae</taxon>
        <taxon>Streptophyta</taxon>
        <taxon>Embryophyta</taxon>
        <taxon>Tracheophyta</taxon>
        <taxon>Spermatophyta</taxon>
        <taxon>Magnoliopsida</taxon>
        <taxon>eudicotyledons</taxon>
        <taxon>Gunneridae</taxon>
        <taxon>Pentapetalae</taxon>
        <taxon>asterids</taxon>
        <taxon>lamiids</taxon>
        <taxon>Lamiales</taxon>
        <taxon>Lamiaceae</taxon>
        <taxon>Nepetoideae</taxon>
        <taxon>Mentheae</taxon>
        <taxon>Salviinae</taxon>
        <taxon>Salvia</taxon>
        <taxon>Salvia subgen. Calosphace</taxon>
        <taxon>core Calosphace</taxon>
    </lineage>
</organism>
<dbReference type="AlphaFoldDB" id="A0A8X8ZI32"/>
<comment type="caution">
    <text evidence="2">The sequence shown here is derived from an EMBL/GenBank/DDBJ whole genome shotgun (WGS) entry which is preliminary data.</text>
</comment>
<feature type="compositionally biased region" description="Basic and acidic residues" evidence="1">
    <location>
        <begin position="159"/>
        <end position="168"/>
    </location>
</feature>
<evidence type="ECO:0000313" key="2">
    <source>
        <dbReference type="EMBL" id="KAG6405887.1"/>
    </source>
</evidence>
<dbReference type="Proteomes" id="UP000298416">
    <property type="component" value="Unassembled WGS sequence"/>
</dbReference>
<reference evidence="2" key="1">
    <citation type="submission" date="2018-01" db="EMBL/GenBank/DDBJ databases">
        <authorList>
            <person name="Mao J.F."/>
        </authorList>
    </citation>
    <scope>NUCLEOTIDE SEQUENCE</scope>
    <source>
        <strain evidence="2">Huo1</strain>
        <tissue evidence="2">Leaf</tissue>
    </source>
</reference>
<reference evidence="2" key="2">
    <citation type="submission" date="2020-08" db="EMBL/GenBank/DDBJ databases">
        <title>Plant Genome Project.</title>
        <authorList>
            <person name="Zhang R.-G."/>
        </authorList>
    </citation>
    <scope>NUCLEOTIDE SEQUENCE</scope>
    <source>
        <strain evidence="2">Huo1</strain>
        <tissue evidence="2">Leaf</tissue>
    </source>
</reference>
<dbReference type="EMBL" id="PNBA02000012">
    <property type="protein sequence ID" value="KAG6405887.1"/>
    <property type="molecule type" value="Genomic_DNA"/>
</dbReference>
<accession>A0A8X8ZI32</accession>
<gene>
    <name evidence="2" type="ORF">SASPL_133481</name>
</gene>
<proteinExistence type="predicted"/>
<keyword evidence="3" id="KW-1185">Reference proteome</keyword>